<reference evidence="8 9" key="1">
    <citation type="journal article" date="2014" name="Genome Biol. Evol.">
        <title>The secreted proteins of Achlya hypogyna and Thraustotheca clavata identify the ancestral oomycete secretome and reveal gene acquisitions by horizontal gene transfer.</title>
        <authorList>
            <person name="Misner I."/>
            <person name="Blouin N."/>
            <person name="Leonard G."/>
            <person name="Richards T.A."/>
            <person name="Lane C.E."/>
        </authorList>
    </citation>
    <scope>NUCLEOTIDE SEQUENCE [LARGE SCALE GENOMIC DNA]</scope>
    <source>
        <strain evidence="8 9">ATCC 48635</strain>
    </source>
</reference>
<accession>A0A1V9YCX7</accession>
<evidence type="ECO:0000256" key="5">
    <source>
        <dbReference type="ARBA" id="ARBA00023180"/>
    </source>
</evidence>
<keyword evidence="2 6" id="KW-0732">Signal</keyword>
<name>A0A1V9YCX7_ACHHY</name>
<dbReference type="InterPro" id="IPR050430">
    <property type="entry name" value="Peptidase_S1"/>
</dbReference>
<dbReference type="Gene3D" id="2.40.10.10">
    <property type="entry name" value="Trypsin-like serine proteases"/>
    <property type="match status" value="2"/>
</dbReference>
<dbReference type="SUPFAM" id="SSF50494">
    <property type="entry name" value="Trypsin-like serine proteases"/>
    <property type="match status" value="2"/>
</dbReference>
<evidence type="ECO:0000256" key="6">
    <source>
        <dbReference type="SAM" id="SignalP"/>
    </source>
</evidence>
<dbReference type="Proteomes" id="UP000243579">
    <property type="component" value="Unassembled WGS sequence"/>
</dbReference>
<gene>
    <name evidence="8" type="ORF">ACHHYP_14535</name>
</gene>
<dbReference type="STRING" id="1202772.A0A1V9YCX7"/>
<dbReference type="PROSITE" id="PS50240">
    <property type="entry name" value="TRYPSIN_DOM"/>
    <property type="match status" value="2"/>
</dbReference>
<dbReference type="OrthoDB" id="10066789at2759"/>
<evidence type="ECO:0000256" key="4">
    <source>
        <dbReference type="ARBA" id="ARBA00023157"/>
    </source>
</evidence>
<dbReference type="Pfam" id="PF00089">
    <property type="entry name" value="Trypsin"/>
    <property type="match status" value="2"/>
</dbReference>
<keyword evidence="4" id="KW-1015">Disulfide bond</keyword>
<dbReference type="InterPro" id="IPR009003">
    <property type="entry name" value="Peptidase_S1_PA"/>
</dbReference>
<organism evidence="8 9">
    <name type="scientific">Achlya hypogyna</name>
    <name type="common">Oomycete</name>
    <name type="synonym">Protoachlya hypogyna</name>
    <dbReference type="NCBI Taxonomy" id="1202772"/>
    <lineage>
        <taxon>Eukaryota</taxon>
        <taxon>Sar</taxon>
        <taxon>Stramenopiles</taxon>
        <taxon>Oomycota</taxon>
        <taxon>Saprolegniomycetes</taxon>
        <taxon>Saprolegniales</taxon>
        <taxon>Achlyaceae</taxon>
        <taxon>Achlya</taxon>
    </lineage>
</organism>
<evidence type="ECO:0000313" key="9">
    <source>
        <dbReference type="Proteomes" id="UP000243579"/>
    </source>
</evidence>
<dbReference type="EMBL" id="JNBR01002134">
    <property type="protein sequence ID" value="OQR83581.1"/>
    <property type="molecule type" value="Genomic_DNA"/>
</dbReference>
<feature type="chain" id="PRO_5013206972" evidence="6">
    <location>
        <begin position="18"/>
        <end position="495"/>
    </location>
</feature>
<sequence length="495" mass="52487">MQLSLALTSLAVAAVSGHIFESDHRMIFAGSEEATGNATFVAGLRDTAEGRNRCSGTLVAPTIVLTSAHCMFQQVAPRQYIYKPISYVSIGSHFASGASDGEQIKVLTNAPHHNYTFNALYWESVYDFGVLVLEKPSKFAPVNISFVDDDSNAAGVTALVRGWPVTATDASTLKVELATIESPKECKEAYPQLQSTHICTAASNAKDLCAGDSGGPLTIKKDDREVLIGVDSYGAGCGGGIGIYGLRSLAVASALLASSTTAGDDFIAGLRDTPAGDNRCAGALIAPRLVLTSASCLLRQVHQRIYDLAPVKYVSLGSKEHNGTATGERIAVVENVVHPNYSFNAFNWSTKYDYGLLVLETPSSYTPVPVSFSRPANEAAATLYGWPDLRTGTKTTTQATNVTFVSNEECAGVYSDFNSTSNLCLRPVAAPTSYWGGRGGPVTVASNNSKVIVAVDSFSLDYTSTLEIAARLSGARSFLEPYLSNTTLSATVKYL</sequence>
<evidence type="ECO:0000256" key="3">
    <source>
        <dbReference type="ARBA" id="ARBA00023026"/>
    </source>
</evidence>
<comment type="similarity">
    <text evidence="1">Belongs to the peptidase S1 family.</text>
</comment>
<dbReference type="InterPro" id="IPR043504">
    <property type="entry name" value="Peptidase_S1_PA_chymotrypsin"/>
</dbReference>
<keyword evidence="3" id="KW-0843">Virulence</keyword>
<dbReference type="PANTHER" id="PTHR24276:SF98">
    <property type="entry name" value="FI18310P1-RELATED"/>
    <property type="match status" value="1"/>
</dbReference>
<proteinExistence type="inferred from homology"/>
<evidence type="ECO:0000256" key="1">
    <source>
        <dbReference type="ARBA" id="ARBA00007664"/>
    </source>
</evidence>
<protein>
    <submittedName>
        <fullName evidence="8">Glucanase inhibitor protein 3</fullName>
    </submittedName>
</protein>
<dbReference type="PRINTS" id="PR00722">
    <property type="entry name" value="CHYMOTRYPSIN"/>
</dbReference>
<feature type="domain" description="Peptidase S1" evidence="7">
    <location>
        <begin position="243"/>
        <end position="488"/>
    </location>
</feature>
<feature type="signal peptide" evidence="6">
    <location>
        <begin position="1"/>
        <end position="17"/>
    </location>
</feature>
<feature type="domain" description="Peptidase S1" evidence="7">
    <location>
        <begin position="27"/>
        <end position="238"/>
    </location>
</feature>
<dbReference type="InterPro" id="IPR001254">
    <property type="entry name" value="Trypsin_dom"/>
</dbReference>
<keyword evidence="5" id="KW-0325">Glycoprotein</keyword>
<dbReference type="PANTHER" id="PTHR24276">
    <property type="entry name" value="POLYSERASE-RELATED"/>
    <property type="match status" value="1"/>
</dbReference>
<keyword evidence="9" id="KW-1185">Reference proteome</keyword>
<dbReference type="AlphaFoldDB" id="A0A1V9YCX7"/>
<comment type="caution">
    <text evidence="8">The sequence shown here is derived from an EMBL/GenBank/DDBJ whole genome shotgun (WGS) entry which is preliminary data.</text>
</comment>
<dbReference type="InterPro" id="IPR001314">
    <property type="entry name" value="Peptidase_S1A"/>
</dbReference>
<dbReference type="GO" id="GO:0006508">
    <property type="term" value="P:proteolysis"/>
    <property type="evidence" value="ECO:0007669"/>
    <property type="project" value="InterPro"/>
</dbReference>
<evidence type="ECO:0000256" key="2">
    <source>
        <dbReference type="ARBA" id="ARBA00022729"/>
    </source>
</evidence>
<dbReference type="GO" id="GO:0004252">
    <property type="term" value="F:serine-type endopeptidase activity"/>
    <property type="evidence" value="ECO:0007669"/>
    <property type="project" value="InterPro"/>
</dbReference>
<dbReference type="SMART" id="SM00020">
    <property type="entry name" value="Tryp_SPc"/>
    <property type="match status" value="2"/>
</dbReference>
<evidence type="ECO:0000259" key="7">
    <source>
        <dbReference type="PROSITE" id="PS50240"/>
    </source>
</evidence>
<evidence type="ECO:0000313" key="8">
    <source>
        <dbReference type="EMBL" id="OQR83581.1"/>
    </source>
</evidence>